<evidence type="ECO:0008006" key="3">
    <source>
        <dbReference type="Google" id="ProtNLM"/>
    </source>
</evidence>
<evidence type="ECO:0000313" key="2">
    <source>
        <dbReference type="Proteomes" id="UP000060630"/>
    </source>
</evidence>
<proteinExistence type="predicted"/>
<protein>
    <recommendedName>
        <fullName evidence="3">VWFA domain-containing protein</fullName>
    </recommendedName>
</protein>
<dbReference type="Proteomes" id="UP000060630">
    <property type="component" value="Unassembled WGS sequence"/>
</dbReference>
<dbReference type="Gene3D" id="3.40.50.410">
    <property type="entry name" value="von Willebrand factor, type A domain"/>
    <property type="match status" value="1"/>
</dbReference>
<dbReference type="EMBL" id="LPHD01000049">
    <property type="protein sequence ID" value="KWA83933.1"/>
    <property type="molecule type" value="Genomic_DNA"/>
</dbReference>
<dbReference type="AlphaFoldDB" id="A0A106QCU0"/>
<evidence type="ECO:0000313" key="1">
    <source>
        <dbReference type="EMBL" id="KWA83933.1"/>
    </source>
</evidence>
<comment type="caution">
    <text evidence="1">The sequence shown here is derived from an EMBL/GenBank/DDBJ whole genome shotgun (WGS) entry which is preliminary data.</text>
</comment>
<sequence>MTSIVQLGAASLALQKLPVVAKPVPAPVHHIISVDVSGSMYSDLPELRLHLKNKLATLVGANDTVSIVWFSGRGQCGTLVEAMKVNGVADLSSLHAAIDRFLQPTGLTGFTEPLQEMENIIGRLKKKAAGHLINGLFMSDGYDNCGTERGILDVCLRLEKLLDSAAVIEYGYYANRPLLTKMAETLGGKLVFSEDFPSYVTAFEGSLGGSTKKVPVKLDHAPSAGYVFALTGENLLTFTPNEDNVVLVPEGLTDLAYFVAKKGKAFDHKKDTDALIFASLVPLSQRMETDTVFSVLGALGDVALVNAFSSAFSKEDYSRFQAEVLAAAADTAKRYVAGYDPAAVPKEDAYTVLEMLSDLTASEENLFYPYHSAFAYERIGAAREANDEEVRFTVGDKSKGYRINGLVWSEDRPNVSIRVMVDGSVKLPASRPASVPETVESFIYRAYTIIKDGIVHTRKLPVSLASATFAKLQANGLLAGETWAAGKVFVLEFPKLPVINRKMVKGTTAKDTFQAVVDLAFLKGAQKVFNDWRNRIAPKESKKFLALYGEAGTEYLKSVGVTDYNGFNPPSKTVKSGDFYMAKELTISVKGLSSLPKVLDVENAIDAKKKLKINEFVMVDAIKRLDDFMSSAMFTSAADGNALLATWLEGEQKAIVAKTRELMEKLAQRKFSVVVGHIWFSDLPSMDDNTLDINVPGFGPVTVTANLKDVQVAL</sequence>
<gene>
    <name evidence="1" type="ORF">WL29_21440</name>
</gene>
<dbReference type="InterPro" id="IPR036465">
    <property type="entry name" value="vWFA_dom_sf"/>
</dbReference>
<organism evidence="1 2">
    <name type="scientific">Burkholderia ubonensis</name>
    <dbReference type="NCBI Taxonomy" id="101571"/>
    <lineage>
        <taxon>Bacteria</taxon>
        <taxon>Pseudomonadati</taxon>
        <taxon>Pseudomonadota</taxon>
        <taxon>Betaproteobacteria</taxon>
        <taxon>Burkholderiales</taxon>
        <taxon>Burkholderiaceae</taxon>
        <taxon>Burkholderia</taxon>
        <taxon>Burkholderia cepacia complex</taxon>
    </lineage>
</organism>
<reference evidence="1 2" key="1">
    <citation type="submission" date="2015-11" db="EMBL/GenBank/DDBJ databases">
        <title>Expanding the genomic diversity of Burkholderia species for the development of highly accurate diagnostics.</title>
        <authorList>
            <person name="Sahl J."/>
            <person name="Keim P."/>
            <person name="Wagner D."/>
        </authorList>
    </citation>
    <scope>NUCLEOTIDE SEQUENCE [LARGE SCALE GENOMIC DNA]</scope>
    <source>
        <strain evidence="1 2">MSMB2087WGS</strain>
    </source>
</reference>
<accession>A0A106QCU0</accession>
<dbReference type="CDD" id="cd00198">
    <property type="entry name" value="vWFA"/>
    <property type="match status" value="1"/>
</dbReference>
<name>A0A106QCU0_9BURK</name>
<dbReference type="RefSeq" id="WP_060192247.1">
    <property type="nucleotide sequence ID" value="NZ_LPHD01000049.1"/>
</dbReference>
<dbReference type="SUPFAM" id="SSF53300">
    <property type="entry name" value="vWA-like"/>
    <property type="match status" value="1"/>
</dbReference>